<evidence type="ECO:0000313" key="9">
    <source>
        <dbReference type="EMBL" id="TSB15455.1"/>
    </source>
</evidence>
<dbReference type="Gene3D" id="3.30.565.10">
    <property type="entry name" value="Histidine kinase-like ATPase, C-terminal domain"/>
    <property type="match status" value="1"/>
</dbReference>
<comment type="similarity">
    <text evidence="2">Belongs to the type II topoisomerase GyrB family.</text>
</comment>
<name>A0A553XEU6_9ACTN</name>
<keyword evidence="5 9" id="KW-0067">ATP-binding</keyword>
<dbReference type="PANTHER" id="PTHR45866:SF1">
    <property type="entry name" value="DNA GYRASE SUBUNIT B, MITOCHONDRIAL"/>
    <property type="match status" value="1"/>
</dbReference>
<gene>
    <name evidence="9" type="ORF">FNZ23_30935</name>
</gene>
<protein>
    <recommendedName>
        <fullName evidence="3">DNA topoisomerase (ATP-hydrolyzing)</fullName>
        <ecNumber evidence="3">5.6.2.2</ecNumber>
    </recommendedName>
</protein>
<keyword evidence="6" id="KW-0799">Topoisomerase</keyword>
<evidence type="ECO:0000256" key="5">
    <source>
        <dbReference type="ARBA" id="ARBA00022840"/>
    </source>
</evidence>
<dbReference type="GO" id="GO:0003918">
    <property type="term" value="F:DNA topoisomerase type II (double strand cut, ATP-hydrolyzing) activity"/>
    <property type="evidence" value="ECO:0007669"/>
    <property type="project" value="UniProtKB-EC"/>
</dbReference>
<dbReference type="SUPFAM" id="SSF55874">
    <property type="entry name" value="ATPase domain of HSP90 chaperone/DNA topoisomerase II/histidine kinase"/>
    <property type="match status" value="1"/>
</dbReference>
<evidence type="ECO:0000256" key="1">
    <source>
        <dbReference type="ARBA" id="ARBA00000185"/>
    </source>
</evidence>
<comment type="caution">
    <text evidence="9">The sequence shown here is derived from an EMBL/GenBank/DDBJ whole genome shotgun (WGS) entry which is preliminary data.</text>
</comment>
<keyword evidence="7" id="KW-0238">DNA-binding</keyword>
<comment type="catalytic activity">
    <reaction evidence="1">
        <text>ATP-dependent breakage, passage and rejoining of double-stranded DNA.</text>
        <dbReference type="EC" id="5.6.2.2"/>
    </reaction>
</comment>
<dbReference type="RefSeq" id="WP_143940920.1">
    <property type="nucleotide sequence ID" value="NZ_VKLS01000977.1"/>
</dbReference>
<keyword evidence="8" id="KW-0413">Isomerase</keyword>
<dbReference type="InterPro" id="IPR036890">
    <property type="entry name" value="HATPase_C_sf"/>
</dbReference>
<evidence type="ECO:0000256" key="2">
    <source>
        <dbReference type="ARBA" id="ARBA00010708"/>
    </source>
</evidence>
<evidence type="ECO:0000256" key="7">
    <source>
        <dbReference type="ARBA" id="ARBA00023125"/>
    </source>
</evidence>
<keyword evidence="4" id="KW-0547">Nucleotide-binding</keyword>
<sequence>MDGPRDSWIHTTHDWAVTVDGDHLGLIRRAPAEFAPGGPVHLVLEVLAYAADEAAGRGGGRCVVALHPDGSVSVEDDGRGTDTRFDEHGRAVQKPVMATKDLRFFDAPAAERLPDGQPRRGMSVVAALSRWLTHTNRRANGAWHSRYERGVPVTGLEPVTADGTTGTRVHFLPDGALAPRWSPTGDEAARWSAHWPELTVRIDDRRGRGDRSGR</sequence>
<evidence type="ECO:0000256" key="8">
    <source>
        <dbReference type="ARBA" id="ARBA00023235"/>
    </source>
</evidence>
<evidence type="ECO:0000256" key="3">
    <source>
        <dbReference type="ARBA" id="ARBA00012895"/>
    </source>
</evidence>
<dbReference type="EMBL" id="VKLS01000977">
    <property type="protein sequence ID" value="TSB15455.1"/>
    <property type="molecule type" value="Genomic_DNA"/>
</dbReference>
<accession>A0A553XEU6</accession>
<reference evidence="9 10" key="1">
    <citation type="submission" date="2019-07" db="EMBL/GenBank/DDBJ databases">
        <title>Draft genome for Streptomyces benahoarensis MZ03-48.</title>
        <authorList>
            <person name="Gonzalez-Pimentel J.L."/>
        </authorList>
    </citation>
    <scope>NUCLEOTIDE SEQUENCE [LARGE SCALE GENOMIC DNA]</scope>
    <source>
        <strain evidence="9 10">MZ03-48</strain>
    </source>
</reference>
<dbReference type="Proteomes" id="UP000320888">
    <property type="component" value="Unassembled WGS sequence"/>
</dbReference>
<organism evidence="9 10">
    <name type="scientific">Streptomyces benahoarensis</name>
    <dbReference type="NCBI Taxonomy" id="2595054"/>
    <lineage>
        <taxon>Bacteria</taxon>
        <taxon>Bacillati</taxon>
        <taxon>Actinomycetota</taxon>
        <taxon>Actinomycetes</taxon>
        <taxon>Kitasatosporales</taxon>
        <taxon>Streptomycetaceae</taxon>
        <taxon>Streptomyces</taxon>
    </lineage>
</organism>
<dbReference type="AlphaFoldDB" id="A0A553XEU6"/>
<dbReference type="EC" id="5.6.2.2" evidence="3"/>
<dbReference type="OrthoDB" id="4479164at2"/>
<keyword evidence="10" id="KW-1185">Reference proteome</keyword>
<evidence type="ECO:0000313" key="10">
    <source>
        <dbReference type="Proteomes" id="UP000320888"/>
    </source>
</evidence>
<dbReference type="PANTHER" id="PTHR45866">
    <property type="entry name" value="DNA GYRASE/TOPOISOMERASE SUBUNIT B"/>
    <property type="match status" value="1"/>
</dbReference>
<dbReference type="GO" id="GO:0005524">
    <property type="term" value="F:ATP binding"/>
    <property type="evidence" value="ECO:0007669"/>
    <property type="project" value="UniProtKB-KW"/>
</dbReference>
<dbReference type="GO" id="GO:0003677">
    <property type="term" value="F:DNA binding"/>
    <property type="evidence" value="ECO:0007669"/>
    <property type="project" value="UniProtKB-KW"/>
</dbReference>
<evidence type="ECO:0000256" key="6">
    <source>
        <dbReference type="ARBA" id="ARBA00023029"/>
    </source>
</evidence>
<proteinExistence type="inferred from homology"/>
<evidence type="ECO:0000256" key="4">
    <source>
        <dbReference type="ARBA" id="ARBA00022741"/>
    </source>
</evidence>